<protein>
    <submittedName>
        <fullName evidence="1">Septum formation initiator</fullName>
    </submittedName>
</protein>
<evidence type="ECO:0000313" key="1">
    <source>
        <dbReference type="EMBL" id="DAE12318.1"/>
    </source>
</evidence>
<sequence>MKNAKNYFEKNGFIYGDSYKYDFGTWQHRITKFESFEDALKWLETEEYDFRTREFISKTAAKKLGYVDPEEELKYCPEDYE</sequence>
<reference evidence="1" key="1">
    <citation type="journal article" date="2021" name="Proc. Natl. Acad. Sci. U.S.A.">
        <title>A Catalog of Tens of Thousands of Viruses from Human Metagenomes Reveals Hidden Associations with Chronic Diseases.</title>
        <authorList>
            <person name="Tisza M.J."/>
            <person name="Buck C.B."/>
        </authorList>
    </citation>
    <scope>NUCLEOTIDE SEQUENCE</scope>
    <source>
        <strain evidence="1">CtQYc56</strain>
    </source>
</reference>
<accession>A0A8S5PZ56</accession>
<dbReference type="EMBL" id="BK015547">
    <property type="protein sequence ID" value="DAE12318.1"/>
    <property type="molecule type" value="Genomic_DNA"/>
</dbReference>
<name>A0A8S5PZ56_9CAUD</name>
<organism evidence="1">
    <name type="scientific">Myoviridae sp. ctQYc56</name>
    <dbReference type="NCBI Taxonomy" id="2825100"/>
    <lineage>
        <taxon>Viruses</taxon>
        <taxon>Duplodnaviria</taxon>
        <taxon>Heunggongvirae</taxon>
        <taxon>Uroviricota</taxon>
        <taxon>Caudoviricetes</taxon>
    </lineage>
</organism>
<proteinExistence type="predicted"/>